<reference evidence="2" key="1">
    <citation type="submission" date="2022-06" db="EMBL/GenBank/DDBJ databases">
        <title>Ornithinimicrobium JY.X270.</title>
        <authorList>
            <person name="Huang Y."/>
        </authorList>
    </citation>
    <scope>NUCLEOTIDE SEQUENCE</scope>
    <source>
        <strain evidence="2">JY.X270</strain>
    </source>
</reference>
<dbReference type="PANTHER" id="PTHR43179">
    <property type="entry name" value="RHAMNOSYLTRANSFERASE WBBL"/>
    <property type="match status" value="1"/>
</dbReference>
<gene>
    <name evidence="2" type="ORF">NF557_01290</name>
</gene>
<sequence length="302" mass="32630">MGSVGLSVVIPHFGDPAPTLATARAVLAQAGAVPNGVQVIVSDDASPTPFPEVEGVEVVRRKENGGFGANVNSGAAIAQHELLLILNSDVEIGPAFVVDLLAAAEPWMPAVVSPWVVGETGAYQWVGRHFPTVGHQAVEWLTPLARWRHLRPVHEAVGHDTSAEQGTDTVVEWVMGACMLLPEADFRAVGGFDENYFMNSEEVDLQRRLRERGLPSIVLGGVTLTHAGHGSSDPLRRRRWLVDSRARYAEKWGSPARLRLTLSAATGANLAVNAARSLVGRNVEAKSVARQEWDLIWGRRRG</sequence>
<proteinExistence type="predicted"/>
<dbReference type="PANTHER" id="PTHR43179:SF7">
    <property type="entry name" value="RHAMNOSYLTRANSFERASE WBBL"/>
    <property type="match status" value="1"/>
</dbReference>
<organism evidence="2 3">
    <name type="scientific">Ornithinimicrobium cryptoxanthini</name>
    <dbReference type="NCBI Taxonomy" id="2934161"/>
    <lineage>
        <taxon>Bacteria</taxon>
        <taxon>Bacillati</taxon>
        <taxon>Actinomycetota</taxon>
        <taxon>Actinomycetes</taxon>
        <taxon>Micrococcales</taxon>
        <taxon>Ornithinimicrobiaceae</taxon>
        <taxon>Ornithinimicrobium</taxon>
    </lineage>
</organism>
<dbReference type="Proteomes" id="UP001056535">
    <property type="component" value="Chromosome"/>
</dbReference>
<keyword evidence="3" id="KW-1185">Reference proteome</keyword>
<dbReference type="Gene3D" id="3.90.550.10">
    <property type="entry name" value="Spore Coat Polysaccharide Biosynthesis Protein SpsA, Chain A"/>
    <property type="match status" value="1"/>
</dbReference>
<accession>A0ABY4YJ11</accession>
<dbReference type="RefSeq" id="WP_252621298.1">
    <property type="nucleotide sequence ID" value="NZ_CP099490.1"/>
</dbReference>
<dbReference type="EMBL" id="CP099490">
    <property type="protein sequence ID" value="USQ76594.1"/>
    <property type="molecule type" value="Genomic_DNA"/>
</dbReference>
<feature type="domain" description="Glycosyltransferase 2-like" evidence="1">
    <location>
        <begin position="7"/>
        <end position="120"/>
    </location>
</feature>
<dbReference type="Pfam" id="PF00535">
    <property type="entry name" value="Glycos_transf_2"/>
    <property type="match status" value="1"/>
</dbReference>
<protein>
    <submittedName>
        <fullName evidence="2">Glycosyltransferase family 2 protein</fullName>
    </submittedName>
</protein>
<name>A0ABY4YJ11_9MICO</name>
<dbReference type="SUPFAM" id="SSF53448">
    <property type="entry name" value="Nucleotide-diphospho-sugar transferases"/>
    <property type="match status" value="1"/>
</dbReference>
<evidence type="ECO:0000313" key="2">
    <source>
        <dbReference type="EMBL" id="USQ76594.1"/>
    </source>
</evidence>
<evidence type="ECO:0000313" key="3">
    <source>
        <dbReference type="Proteomes" id="UP001056535"/>
    </source>
</evidence>
<evidence type="ECO:0000259" key="1">
    <source>
        <dbReference type="Pfam" id="PF00535"/>
    </source>
</evidence>
<dbReference type="InterPro" id="IPR029044">
    <property type="entry name" value="Nucleotide-diphossugar_trans"/>
</dbReference>
<dbReference type="InterPro" id="IPR001173">
    <property type="entry name" value="Glyco_trans_2-like"/>
</dbReference>